<name>A0A5C5W6A9_9BACT</name>
<gene>
    <name evidence="1" type="ORF">Pla111_16040</name>
</gene>
<proteinExistence type="predicted"/>
<sequence length="405" mass="44307">MRDRRHIPITAPQLAMLAVGLCMTGSLGADVVELKEGGQIRGEIVRDDSASRTELTVLSPLGRVVIDRARVERMSVESPAEVEYRRRAPAVSDTVEGQYAFALWCRDNGLGDAMRRHLERVLALDHDHEASRRLLGYQRIAGQWLDRDQRLAARGLVRYQGDYRTQQEIELLKRQVAIEDGVREWSGKMDGLRKALLSNDPDLARQATDTLHSLDDPLAAGPLSEWLDTERDPAIKRLLLQSAGTMDHPATLGVLARIALDDPDAESRVTAIEQLAASRAQGLSAPFVAALTAKSNAKINRAGDALAVLGGSGELAPLIEALVTTHKFRTGNDSGGDSYAFNPGSGQFSFGGNAPKVVTQRVNNPRVLAALVELTGVNYSFDQQRWRAWLASQQVAAQVDLRRDP</sequence>
<dbReference type="InterPro" id="IPR016024">
    <property type="entry name" value="ARM-type_fold"/>
</dbReference>
<dbReference type="RefSeq" id="WP_146573084.1">
    <property type="nucleotide sequence ID" value="NZ_SJPH01000003.1"/>
</dbReference>
<dbReference type="InterPro" id="IPR011989">
    <property type="entry name" value="ARM-like"/>
</dbReference>
<dbReference type="Proteomes" id="UP000318995">
    <property type="component" value="Unassembled WGS sequence"/>
</dbReference>
<keyword evidence="2" id="KW-1185">Reference proteome</keyword>
<dbReference type="OrthoDB" id="212249at2"/>
<evidence type="ECO:0008006" key="3">
    <source>
        <dbReference type="Google" id="ProtNLM"/>
    </source>
</evidence>
<comment type="caution">
    <text evidence="1">The sequence shown here is derived from an EMBL/GenBank/DDBJ whole genome shotgun (WGS) entry which is preliminary data.</text>
</comment>
<dbReference type="SUPFAM" id="SSF48371">
    <property type="entry name" value="ARM repeat"/>
    <property type="match status" value="1"/>
</dbReference>
<dbReference type="EMBL" id="SJPH01000003">
    <property type="protein sequence ID" value="TWT46508.1"/>
    <property type="molecule type" value="Genomic_DNA"/>
</dbReference>
<reference evidence="1 2" key="1">
    <citation type="submission" date="2019-02" db="EMBL/GenBank/DDBJ databases">
        <title>Deep-cultivation of Planctomycetes and their phenomic and genomic characterization uncovers novel biology.</title>
        <authorList>
            <person name="Wiegand S."/>
            <person name="Jogler M."/>
            <person name="Boedeker C."/>
            <person name="Pinto D."/>
            <person name="Vollmers J."/>
            <person name="Rivas-Marin E."/>
            <person name="Kohn T."/>
            <person name="Peeters S.H."/>
            <person name="Heuer A."/>
            <person name="Rast P."/>
            <person name="Oberbeckmann S."/>
            <person name="Bunk B."/>
            <person name="Jeske O."/>
            <person name="Meyerdierks A."/>
            <person name="Storesund J.E."/>
            <person name="Kallscheuer N."/>
            <person name="Luecker S."/>
            <person name="Lage O.M."/>
            <person name="Pohl T."/>
            <person name="Merkel B.J."/>
            <person name="Hornburger P."/>
            <person name="Mueller R.-W."/>
            <person name="Bruemmer F."/>
            <person name="Labrenz M."/>
            <person name="Spormann A.M."/>
            <person name="Op Den Camp H."/>
            <person name="Overmann J."/>
            <person name="Amann R."/>
            <person name="Jetten M.S.M."/>
            <person name="Mascher T."/>
            <person name="Medema M.H."/>
            <person name="Devos D.P."/>
            <person name="Kaster A.-K."/>
            <person name="Ovreas L."/>
            <person name="Rohde M."/>
            <person name="Galperin M.Y."/>
            <person name="Jogler C."/>
        </authorList>
    </citation>
    <scope>NUCLEOTIDE SEQUENCE [LARGE SCALE GENOMIC DNA]</scope>
    <source>
        <strain evidence="1 2">Pla111</strain>
    </source>
</reference>
<evidence type="ECO:0000313" key="2">
    <source>
        <dbReference type="Proteomes" id="UP000318995"/>
    </source>
</evidence>
<evidence type="ECO:0000313" key="1">
    <source>
        <dbReference type="EMBL" id="TWT46508.1"/>
    </source>
</evidence>
<protein>
    <recommendedName>
        <fullName evidence="3">HEAT repeat protein</fullName>
    </recommendedName>
</protein>
<dbReference type="AlphaFoldDB" id="A0A5C5W6A9"/>
<accession>A0A5C5W6A9</accession>
<organism evidence="1 2">
    <name type="scientific">Botrimarina hoheduenensis</name>
    <dbReference type="NCBI Taxonomy" id="2528000"/>
    <lineage>
        <taxon>Bacteria</taxon>
        <taxon>Pseudomonadati</taxon>
        <taxon>Planctomycetota</taxon>
        <taxon>Planctomycetia</taxon>
        <taxon>Pirellulales</taxon>
        <taxon>Lacipirellulaceae</taxon>
        <taxon>Botrimarina</taxon>
    </lineage>
</organism>
<dbReference type="Gene3D" id="1.25.10.10">
    <property type="entry name" value="Leucine-rich Repeat Variant"/>
    <property type="match status" value="1"/>
</dbReference>